<dbReference type="EMBL" id="BONW01000004">
    <property type="protein sequence ID" value="GIG86291.1"/>
    <property type="molecule type" value="Genomic_DNA"/>
</dbReference>
<dbReference type="InterPro" id="IPR009003">
    <property type="entry name" value="Peptidase_S1_PA"/>
</dbReference>
<dbReference type="EC" id="3.4.21.-" evidence="6"/>
<evidence type="ECO:0000313" key="9">
    <source>
        <dbReference type="Proteomes" id="UP000646749"/>
    </source>
</evidence>
<evidence type="ECO:0000313" key="8">
    <source>
        <dbReference type="EMBL" id="GIG86291.1"/>
    </source>
</evidence>
<evidence type="ECO:0000259" key="7">
    <source>
        <dbReference type="Pfam" id="PF00089"/>
    </source>
</evidence>
<dbReference type="Proteomes" id="UP000646749">
    <property type="component" value="Unassembled WGS sequence"/>
</dbReference>
<dbReference type="InterPro" id="IPR043504">
    <property type="entry name" value="Peptidase_S1_PA_chymotrypsin"/>
</dbReference>
<evidence type="ECO:0000256" key="1">
    <source>
        <dbReference type="ARBA" id="ARBA00008764"/>
    </source>
</evidence>
<dbReference type="SUPFAM" id="SSF50494">
    <property type="entry name" value="Trypsin-like serine proteases"/>
    <property type="match status" value="1"/>
</dbReference>
<accession>A0ABQ4DUZ9</accession>
<dbReference type="Pfam" id="PF00089">
    <property type="entry name" value="Trypsin"/>
    <property type="match status" value="1"/>
</dbReference>
<feature type="domain" description="Peptidase S1" evidence="7">
    <location>
        <begin position="58"/>
        <end position="161"/>
    </location>
</feature>
<dbReference type="InterPro" id="IPR008256">
    <property type="entry name" value="Peptidase_S1B"/>
</dbReference>
<comment type="caution">
    <text evidence="8">The sequence shown here is derived from an EMBL/GenBank/DDBJ whole genome shotgun (WGS) entry which is preliminary data.</text>
</comment>
<dbReference type="PANTHER" id="PTHR15462:SF8">
    <property type="entry name" value="SERINE PROTEASE"/>
    <property type="match status" value="1"/>
</dbReference>
<dbReference type="InterPro" id="IPR001254">
    <property type="entry name" value="Trypsin_dom"/>
</dbReference>
<comment type="similarity">
    <text evidence="1 6">Belongs to the peptidase S1B family.</text>
</comment>
<evidence type="ECO:0000256" key="2">
    <source>
        <dbReference type="ARBA" id="ARBA00022670"/>
    </source>
</evidence>
<keyword evidence="3 6" id="KW-0732">Signal</keyword>
<reference evidence="8 9" key="1">
    <citation type="submission" date="2021-01" db="EMBL/GenBank/DDBJ databases">
        <title>Whole genome shotgun sequence of Plantactinospora endophytica NBRC 110450.</title>
        <authorList>
            <person name="Komaki H."/>
            <person name="Tamura T."/>
        </authorList>
    </citation>
    <scope>NUCLEOTIDE SEQUENCE [LARGE SCALE GENOMIC DNA]</scope>
    <source>
        <strain evidence="8 9">NBRC 110450</strain>
    </source>
</reference>
<evidence type="ECO:0000256" key="6">
    <source>
        <dbReference type="RuleBase" id="RU004296"/>
    </source>
</evidence>
<dbReference type="PRINTS" id="PR00839">
    <property type="entry name" value="V8PROTEASE"/>
</dbReference>
<keyword evidence="2 6" id="KW-0645">Protease</keyword>
<evidence type="ECO:0000256" key="4">
    <source>
        <dbReference type="ARBA" id="ARBA00022801"/>
    </source>
</evidence>
<dbReference type="InterPro" id="IPR050966">
    <property type="entry name" value="Glutamyl_endopeptidase"/>
</dbReference>
<evidence type="ECO:0000256" key="3">
    <source>
        <dbReference type="ARBA" id="ARBA00022729"/>
    </source>
</evidence>
<protein>
    <recommendedName>
        <fullName evidence="6">Serine protease</fullName>
        <ecNumber evidence="6">3.4.21.-</ecNumber>
    </recommendedName>
</protein>
<sequence length="277" mass="28478">MAVAFVAAVAGAVLGVPVSSPAGATAASSPADARVGAVGVGVSGVFAPDGRTPVTDTTSFPASATVLLTFSGGQCTGFMISERTLATAGHCVHTGAGGQWRSNLVAYPGYDGGRAPYGSCRARAAFAASGWTRSSDPGQDYGAVQLDCAIGTATGWYGLGWTTGPVTGACTVSQGYPADRNATQWRSQDAIHAESASVLYHRHDTSSGQDGSPIFTVDPDDWCPTRPKPFPWPDPDPDPWRVFGIHVSGPSGGGPGAVNNIGTRITELAYRNLMSWR</sequence>
<proteinExistence type="inferred from homology"/>
<keyword evidence="4 6" id="KW-0378">Hydrolase</keyword>
<feature type="signal peptide" evidence="6">
    <location>
        <begin position="1"/>
        <end position="22"/>
    </location>
</feature>
<dbReference type="PANTHER" id="PTHR15462">
    <property type="entry name" value="SERINE PROTEASE"/>
    <property type="match status" value="1"/>
</dbReference>
<dbReference type="Gene3D" id="2.40.10.10">
    <property type="entry name" value="Trypsin-like serine proteases"/>
    <property type="match status" value="2"/>
</dbReference>
<feature type="chain" id="PRO_5044974404" description="Serine protease" evidence="6">
    <location>
        <begin position="23"/>
        <end position="277"/>
    </location>
</feature>
<organism evidence="8 9">
    <name type="scientific">Plantactinospora endophytica</name>
    <dbReference type="NCBI Taxonomy" id="673535"/>
    <lineage>
        <taxon>Bacteria</taxon>
        <taxon>Bacillati</taxon>
        <taxon>Actinomycetota</taxon>
        <taxon>Actinomycetes</taxon>
        <taxon>Micromonosporales</taxon>
        <taxon>Micromonosporaceae</taxon>
        <taxon>Plantactinospora</taxon>
    </lineage>
</organism>
<evidence type="ECO:0000256" key="5">
    <source>
        <dbReference type="ARBA" id="ARBA00022825"/>
    </source>
</evidence>
<name>A0ABQ4DUZ9_9ACTN</name>
<keyword evidence="5 6" id="KW-0720">Serine protease</keyword>
<gene>
    <name evidence="8" type="ORF">Pen02_12270</name>
</gene>
<keyword evidence="9" id="KW-1185">Reference proteome</keyword>